<proteinExistence type="predicted"/>
<organism evidence="2 3">
    <name type="scientific">Thiomicrorhabdus xiamenensis</name>
    <dbReference type="NCBI Taxonomy" id="2739063"/>
    <lineage>
        <taxon>Bacteria</taxon>
        <taxon>Pseudomonadati</taxon>
        <taxon>Pseudomonadota</taxon>
        <taxon>Gammaproteobacteria</taxon>
        <taxon>Thiotrichales</taxon>
        <taxon>Piscirickettsiaceae</taxon>
        <taxon>Thiomicrorhabdus</taxon>
    </lineage>
</organism>
<keyword evidence="2" id="KW-0489">Methyltransferase</keyword>
<dbReference type="GO" id="GO:0032259">
    <property type="term" value="P:methylation"/>
    <property type="evidence" value="ECO:0007669"/>
    <property type="project" value="UniProtKB-KW"/>
</dbReference>
<dbReference type="KEGG" id="txa:HQN79_01155"/>
<feature type="domain" description="Methyltransferase type 11" evidence="1">
    <location>
        <begin position="34"/>
        <end position="107"/>
    </location>
</feature>
<dbReference type="Gene3D" id="3.40.50.150">
    <property type="entry name" value="Vaccinia Virus protein VP39"/>
    <property type="match status" value="1"/>
</dbReference>
<evidence type="ECO:0000313" key="2">
    <source>
        <dbReference type="EMBL" id="QKI88280.1"/>
    </source>
</evidence>
<name>A0A7D4SHH0_9GAMM</name>
<evidence type="ECO:0000313" key="3">
    <source>
        <dbReference type="Proteomes" id="UP000504724"/>
    </source>
</evidence>
<accession>A0A7D4SHH0</accession>
<evidence type="ECO:0000259" key="1">
    <source>
        <dbReference type="Pfam" id="PF08241"/>
    </source>
</evidence>
<dbReference type="InterPro" id="IPR029063">
    <property type="entry name" value="SAM-dependent_MTases_sf"/>
</dbReference>
<gene>
    <name evidence="2" type="ORF">HQN79_01155</name>
</gene>
<dbReference type="CDD" id="cd02440">
    <property type="entry name" value="AdoMet_MTases"/>
    <property type="match status" value="1"/>
</dbReference>
<dbReference type="Pfam" id="PF08241">
    <property type="entry name" value="Methyltransf_11"/>
    <property type="match status" value="1"/>
</dbReference>
<dbReference type="SUPFAM" id="SSF53335">
    <property type="entry name" value="S-adenosyl-L-methionine-dependent methyltransferases"/>
    <property type="match status" value="1"/>
</dbReference>
<dbReference type="EMBL" id="CP054020">
    <property type="protein sequence ID" value="QKI88280.1"/>
    <property type="molecule type" value="Genomic_DNA"/>
</dbReference>
<dbReference type="AlphaFoldDB" id="A0A7D4SHH0"/>
<dbReference type="InterPro" id="IPR013216">
    <property type="entry name" value="Methyltransf_11"/>
</dbReference>
<keyword evidence="3" id="KW-1185">Reference proteome</keyword>
<dbReference type="GO" id="GO:0008757">
    <property type="term" value="F:S-adenosylmethionine-dependent methyltransferase activity"/>
    <property type="evidence" value="ECO:0007669"/>
    <property type="project" value="InterPro"/>
</dbReference>
<protein>
    <submittedName>
        <fullName evidence="2">Methyltransferase domain-containing protein</fullName>
    </submittedName>
</protein>
<keyword evidence="2" id="KW-0808">Transferase</keyword>
<sequence>MALLDFATRKLRYRQLKHTIDSRLDHSTRGKTCLNVGGGYGDAHRLLSEMGFEMTTCDVDGSCAYCDLNTRLPYADNSFDLVVCLAVLEHLDDWQNGLRELKRVAKQLVIATTPSVYGKPVLDTLAAVRMVNKAHIDDHKYYLTRKDLLDHGYEHRYFTLFLNQLALLEKATQET</sequence>
<dbReference type="RefSeq" id="WP_173283876.1">
    <property type="nucleotide sequence ID" value="NZ_CP054020.1"/>
</dbReference>
<dbReference type="Proteomes" id="UP000504724">
    <property type="component" value="Chromosome"/>
</dbReference>
<reference evidence="2 3" key="1">
    <citation type="submission" date="2020-05" db="EMBL/GenBank/DDBJ databases">
        <title>Thiomicrorhabdus sediminis sp.nov. and Thiomicrorhabdus xiamenensis sp.nov., novel sulfur-oxidizing bacteria isolated from coastal sediment.</title>
        <authorList>
            <person name="Liu X."/>
        </authorList>
    </citation>
    <scope>NUCLEOTIDE SEQUENCE [LARGE SCALE GENOMIC DNA]</scope>
    <source>
        <strain evidence="2 3">G2</strain>
    </source>
</reference>